<accession>A0AAD6MRF5</accession>
<protein>
    <recommendedName>
        <fullName evidence="1">Prion-inhibition and propagation HeLo domain-containing protein</fullName>
    </recommendedName>
</protein>
<evidence type="ECO:0000313" key="2">
    <source>
        <dbReference type="EMBL" id="KAJ5709040.1"/>
    </source>
</evidence>
<evidence type="ECO:0000259" key="1">
    <source>
        <dbReference type="Pfam" id="PF14479"/>
    </source>
</evidence>
<sequence>MRFVRWGRALGIQGPEGRLDAEKFHEQDIIMAYHWLQEIVQAFNAAFEASSRYMKSAKPEKIQQLDIDTELQKGSRSLITLRKNLQKINLNTPVLKPRKRDRPAWALYRKESFQLLIDEVSDLTNNLLELFPSSTETQKQICKENLKGLDSTCLTLLLEAISEEDDISKSIIKAELHRQPNYYSQIEVRDRFRGHFGDNFSVGEYARRGAVYSNIIAGGDAVMHFGSNFGDFKEKTMFDTPTLTDL</sequence>
<organism evidence="2 3">
    <name type="scientific">Penicillium malachiteum</name>
    <dbReference type="NCBI Taxonomy" id="1324776"/>
    <lineage>
        <taxon>Eukaryota</taxon>
        <taxon>Fungi</taxon>
        <taxon>Dikarya</taxon>
        <taxon>Ascomycota</taxon>
        <taxon>Pezizomycotina</taxon>
        <taxon>Eurotiomycetes</taxon>
        <taxon>Eurotiomycetidae</taxon>
        <taxon>Eurotiales</taxon>
        <taxon>Aspergillaceae</taxon>
        <taxon>Penicillium</taxon>
    </lineage>
</organism>
<dbReference type="InterPro" id="IPR029498">
    <property type="entry name" value="HeLo_dom"/>
</dbReference>
<feature type="domain" description="Prion-inhibition and propagation HeLo" evidence="1">
    <location>
        <begin position="1"/>
        <end position="150"/>
    </location>
</feature>
<keyword evidence="3" id="KW-1185">Reference proteome</keyword>
<reference evidence="2" key="2">
    <citation type="submission" date="2023-01" db="EMBL/GenBank/DDBJ databases">
        <authorList>
            <person name="Petersen C."/>
        </authorList>
    </citation>
    <scope>NUCLEOTIDE SEQUENCE</scope>
    <source>
        <strain evidence="2">IBT 17514</strain>
    </source>
</reference>
<dbReference type="AlphaFoldDB" id="A0AAD6MRF5"/>
<dbReference type="Proteomes" id="UP001215712">
    <property type="component" value="Unassembled WGS sequence"/>
</dbReference>
<dbReference type="Pfam" id="PF14479">
    <property type="entry name" value="HeLo"/>
    <property type="match status" value="1"/>
</dbReference>
<name>A0AAD6MRF5_9EURO</name>
<dbReference type="InterPro" id="IPR038305">
    <property type="entry name" value="HeLo_sf"/>
</dbReference>
<comment type="caution">
    <text evidence="2">The sequence shown here is derived from an EMBL/GenBank/DDBJ whole genome shotgun (WGS) entry which is preliminary data.</text>
</comment>
<evidence type="ECO:0000313" key="3">
    <source>
        <dbReference type="Proteomes" id="UP001215712"/>
    </source>
</evidence>
<dbReference type="EMBL" id="JAQJAN010000019">
    <property type="protein sequence ID" value="KAJ5709040.1"/>
    <property type="molecule type" value="Genomic_DNA"/>
</dbReference>
<proteinExistence type="predicted"/>
<gene>
    <name evidence="2" type="ORF">N7493_010374</name>
</gene>
<reference evidence="2" key="1">
    <citation type="journal article" date="2023" name="IMA Fungus">
        <title>Comparative genomic study of the Penicillium genus elucidates a diverse pangenome and 15 lateral gene transfer events.</title>
        <authorList>
            <person name="Petersen C."/>
            <person name="Sorensen T."/>
            <person name="Nielsen M.R."/>
            <person name="Sondergaard T.E."/>
            <person name="Sorensen J.L."/>
            <person name="Fitzpatrick D.A."/>
            <person name="Frisvad J.C."/>
            <person name="Nielsen K.L."/>
        </authorList>
    </citation>
    <scope>NUCLEOTIDE SEQUENCE</scope>
    <source>
        <strain evidence="2">IBT 17514</strain>
    </source>
</reference>
<dbReference type="Gene3D" id="1.20.120.1020">
    <property type="entry name" value="Prion-inhibition and propagation, HeLo domain"/>
    <property type="match status" value="1"/>
</dbReference>